<dbReference type="VEuPathDB" id="MicrosporidiaDB:VCUG_00071"/>
<protein>
    <recommendedName>
        <fullName evidence="1">CMP/dCMP-type deaminase domain-containing protein</fullName>
    </recommendedName>
</protein>
<dbReference type="Pfam" id="PF00383">
    <property type="entry name" value="dCMP_cyt_deam_1"/>
    <property type="match status" value="1"/>
</dbReference>
<dbReference type="Gene3D" id="3.40.140.10">
    <property type="entry name" value="Cytidine Deaminase, domain 2"/>
    <property type="match status" value="1"/>
</dbReference>
<dbReference type="InterPro" id="IPR016193">
    <property type="entry name" value="Cytidine_deaminase-like"/>
</dbReference>
<dbReference type="RefSeq" id="XP_008073091.1">
    <property type="nucleotide sequence ID" value="XM_008074900.1"/>
</dbReference>
<dbReference type="InParanoid" id="L2GYP2"/>
<dbReference type="PANTHER" id="PTHR11079">
    <property type="entry name" value="CYTOSINE DEAMINASE FAMILY MEMBER"/>
    <property type="match status" value="1"/>
</dbReference>
<dbReference type="CDD" id="cd01285">
    <property type="entry name" value="nucleoside_deaminase"/>
    <property type="match status" value="1"/>
</dbReference>
<evidence type="ECO:0000313" key="3">
    <source>
        <dbReference type="Proteomes" id="UP000011081"/>
    </source>
</evidence>
<gene>
    <name evidence="2" type="ORF">VCUG_00071</name>
</gene>
<dbReference type="AlphaFoldDB" id="L2GYP2"/>
<dbReference type="GeneID" id="19877962"/>
<proteinExistence type="predicted"/>
<dbReference type="HOGENOM" id="CLU_025810_8_2_1"/>
<reference evidence="3" key="1">
    <citation type="submission" date="2011-03" db="EMBL/GenBank/DDBJ databases">
        <title>The genome sequence of Vavraia culicis strain floridensis.</title>
        <authorList>
            <consortium name="The Broad Institute Genome Sequencing Platform"/>
            <person name="Cuomo C."/>
            <person name="Becnel J."/>
            <person name="Sanscrainte N."/>
            <person name="Young S.K."/>
            <person name="Zeng Q."/>
            <person name="Gargeya S."/>
            <person name="Fitzgerald M."/>
            <person name="Haas B."/>
            <person name="Abouelleil A."/>
            <person name="Alvarado L."/>
            <person name="Arachchi H.M."/>
            <person name="Berlin A."/>
            <person name="Chapman S.B."/>
            <person name="Gearin G."/>
            <person name="Goldberg J."/>
            <person name="Griggs A."/>
            <person name="Gujja S."/>
            <person name="Hansen M."/>
            <person name="Heiman D."/>
            <person name="Howarth C."/>
            <person name="Larimer J."/>
            <person name="Lui A."/>
            <person name="MacDonald P.J.P."/>
            <person name="McCowen C."/>
            <person name="Montmayeur A."/>
            <person name="Murphy C."/>
            <person name="Neiman D."/>
            <person name="Pearson M."/>
            <person name="Priest M."/>
            <person name="Roberts A."/>
            <person name="Saif S."/>
            <person name="Shea T."/>
            <person name="Sisk P."/>
            <person name="Stolte C."/>
            <person name="Sykes S."/>
            <person name="Wortman J."/>
            <person name="Nusbaum C."/>
            <person name="Birren B."/>
        </authorList>
    </citation>
    <scope>NUCLEOTIDE SEQUENCE [LARGE SCALE GENOMIC DNA]</scope>
    <source>
        <strain evidence="3">floridensis</strain>
    </source>
</reference>
<dbReference type="InterPro" id="IPR002125">
    <property type="entry name" value="CMP_dCMP_dom"/>
</dbReference>
<dbReference type="PROSITE" id="PS51747">
    <property type="entry name" value="CYT_DCMP_DEAMINASES_2"/>
    <property type="match status" value="1"/>
</dbReference>
<dbReference type="OMA" id="PCQMCAG"/>
<dbReference type="GO" id="GO:0006139">
    <property type="term" value="P:nucleobase-containing compound metabolic process"/>
    <property type="evidence" value="ECO:0007669"/>
    <property type="project" value="UniProtKB-ARBA"/>
</dbReference>
<feature type="domain" description="CMP/dCMP-type deaminase" evidence="1">
    <location>
        <begin position="4"/>
        <end position="116"/>
    </location>
</feature>
<dbReference type="PANTHER" id="PTHR11079:SF179">
    <property type="entry name" value="TRNA(ADENINE(34)) DEAMINASE, CHLOROPLASTIC"/>
    <property type="match status" value="1"/>
</dbReference>
<evidence type="ECO:0000313" key="2">
    <source>
        <dbReference type="EMBL" id="ELA48462.1"/>
    </source>
</evidence>
<dbReference type="STRING" id="948595.L2GYP2"/>
<keyword evidence="3" id="KW-1185">Reference proteome</keyword>
<sequence length="145" mass="16668">MTFETARYYMSEAISEAKKALLVDEVPVGCIFMRDNKIVSRSHNLTNKLNDPLAHAEIVGIRSADCTNCDVYLTCEPCLMCFGVLKRLNCKIYFGCFNPTFGCSLVETNDNIFLDNKECVDLLRQFYKNENYNAPIEKRKIKTKR</sequence>
<dbReference type="Proteomes" id="UP000011081">
    <property type="component" value="Unassembled WGS sequence"/>
</dbReference>
<dbReference type="OrthoDB" id="1701769at2759"/>
<name>L2GYP2_VAVCU</name>
<evidence type="ECO:0000259" key="1">
    <source>
        <dbReference type="PROSITE" id="PS51747"/>
    </source>
</evidence>
<dbReference type="GO" id="GO:0003824">
    <property type="term" value="F:catalytic activity"/>
    <property type="evidence" value="ECO:0007669"/>
    <property type="project" value="InterPro"/>
</dbReference>
<accession>L2GYP2</accession>
<dbReference type="EMBL" id="GL877404">
    <property type="protein sequence ID" value="ELA48462.1"/>
    <property type="molecule type" value="Genomic_DNA"/>
</dbReference>
<organism evidence="2 3">
    <name type="scientific">Vavraia culicis (isolate floridensis)</name>
    <name type="common">Microsporidian parasite</name>
    <dbReference type="NCBI Taxonomy" id="948595"/>
    <lineage>
        <taxon>Eukaryota</taxon>
        <taxon>Fungi</taxon>
        <taxon>Fungi incertae sedis</taxon>
        <taxon>Microsporidia</taxon>
        <taxon>Pleistophoridae</taxon>
        <taxon>Vavraia</taxon>
    </lineage>
</organism>
<dbReference type="SUPFAM" id="SSF53927">
    <property type="entry name" value="Cytidine deaminase-like"/>
    <property type="match status" value="1"/>
</dbReference>